<dbReference type="AlphaFoldDB" id="U4LXN0"/>
<reference evidence="2 3" key="1">
    <citation type="journal article" date="2013" name="PLoS Genet.">
        <title>The genome and development-dependent transcriptomes of Pyronema confluens: a window into fungal evolution.</title>
        <authorList>
            <person name="Traeger S."/>
            <person name="Altegoer F."/>
            <person name="Freitag M."/>
            <person name="Gabaldon T."/>
            <person name="Kempken F."/>
            <person name="Kumar A."/>
            <person name="Marcet-Houben M."/>
            <person name="Poggeler S."/>
            <person name="Stajich J.E."/>
            <person name="Nowrousian M."/>
        </authorList>
    </citation>
    <scope>NUCLEOTIDE SEQUENCE [LARGE SCALE GENOMIC DNA]</scope>
    <source>
        <strain evidence="3">CBS 100304</strain>
        <tissue evidence="2">Vegetative mycelium</tissue>
    </source>
</reference>
<keyword evidence="1" id="KW-0472">Membrane</keyword>
<keyword evidence="1" id="KW-1133">Transmembrane helix</keyword>
<dbReference type="Proteomes" id="UP000018144">
    <property type="component" value="Unassembled WGS sequence"/>
</dbReference>
<name>U4LXN0_PYROM</name>
<sequence>MNPAEISTIILSVLTFILTIVEVRFS</sequence>
<protein>
    <submittedName>
        <fullName evidence="2">Uncharacterized protein</fullName>
    </submittedName>
</protein>
<evidence type="ECO:0000256" key="1">
    <source>
        <dbReference type="SAM" id="Phobius"/>
    </source>
</evidence>
<keyword evidence="1" id="KW-0812">Transmembrane</keyword>
<feature type="transmembrane region" description="Helical" evidence="1">
    <location>
        <begin position="6"/>
        <end position="25"/>
    </location>
</feature>
<accession>U4LXN0</accession>
<evidence type="ECO:0000313" key="2">
    <source>
        <dbReference type="EMBL" id="CCX34533.1"/>
    </source>
</evidence>
<evidence type="ECO:0000313" key="3">
    <source>
        <dbReference type="Proteomes" id="UP000018144"/>
    </source>
</evidence>
<organism evidence="2 3">
    <name type="scientific">Pyronema omphalodes (strain CBS 100304)</name>
    <name type="common">Pyronema confluens</name>
    <dbReference type="NCBI Taxonomy" id="1076935"/>
    <lineage>
        <taxon>Eukaryota</taxon>
        <taxon>Fungi</taxon>
        <taxon>Dikarya</taxon>
        <taxon>Ascomycota</taxon>
        <taxon>Pezizomycotina</taxon>
        <taxon>Pezizomycetes</taxon>
        <taxon>Pezizales</taxon>
        <taxon>Pyronemataceae</taxon>
        <taxon>Pyronema</taxon>
    </lineage>
</organism>
<dbReference type="EMBL" id="HF936567">
    <property type="protein sequence ID" value="CCX34533.1"/>
    <property type="molecule type" value="Genomic_DNA"/>
</dbReference>
<gene>
    <name evidence="2" type="ORF">PCON_03926</name>
</gene>
<keyword evidence="3" id="KW-1185">Reference proteome</keyword>
<proteinExistence type="predicted"/>